<organism evidence="1 2">
    <name type="scientific">Candidatus Acidianus copahuensis</name>
    <dbReference type="NCBI Taxonomy" id="1160895"/>
    <lineage>
        <taxon>Archaea</taxon>
        <taxon>Thermoproteota</taxon>
        <taxon>Thermoprotei</taxon>
        <taxon>Sulfolobales</taxon>
        <taxon>Sulfolobaceae</taxon>
        <taxon>Acidianus</taxon>
    </lineage>
</organism>
<keyword evidence="2" id="KW-1185">Reference proteome</keyword>
<evidence type="ECO:0000313" key="2">
    <source>
        <dbReference type="Proteomes" id="UP000024332"/>
    </source>
</evidence>
<proteinExistence type="predicted"/>
<dbReference type="RefSeq" id="WP_048099227.1">
    <property type="nucleotide sequence ID" value="NZ_JFZT01000035.1"/>
</dbReference>
<dbReference type="Proteomes" id="UP000024332">
    <property type="component" value="Unassembled WGS sequence"/>
</dbReference>
<name>A0A031LQN2_9CREN</name>
<comment type="caution">
    <text evidence="1">The sequence shown here is derived from an EMBL/GenBank/DDBJ whole genome shotgun (WGS) entry which is preliminary data.</text>
</comment>
<protein>
    <submittedName>
        <fullName evidence="1">Uncharacterized protein</fullName>
    </submittedName>
</protein>
<reference evidence="1 2" key="1">
    <citation type="submission" date="2014-03" db="EMBL/GenBank/DDBJ databases">
        <title>Draft genome sequence of the novel thermoacidophilic archaea Acidianus copahuensis ALE1 strain, isolated from Copahue volcanic area in Neuquen Argentina.</title>
        <authorList>
            <person name="Urbieta M.S."/>
            <person name="Rascovan N."/>
            <person name="Castro C."/>
            <person name="Revale S."/>
            <person name="Giaveno M.A."/>
            <person name="Vazquez M.P."/>
            <person name="Donati E.R."/>
        </authorList>
    </citation>
    <scope>NUCLEOTIDE SEQUENCE [LARGE SCALE GENOMIC DNA]</scope>
    <source>
        <strain evidence="1 2">ALE1</strain>
    </source>
</reference>
<evidence type="ECO:0000313" key="1">
    <source>
        <dbReference type="EMBL" id="EZQ10055.1"/>
    </source>
</evidence>
<dbReference type="EMBL" id="JFZT01000035">
    <property type="protein sequence ID" value="EZQ10055.1"/>
    <property type="molecule type" value="Genomic_DNA"/>
</dbReference>
<dbReference type="STRING" id="1160895.CM19_04670"/>
<sequence length="67" mass="7615">MKELELNHIAFRDRMIDSRKLPSSTTSLYITINLTGETKRTLEGVGIAPKVVPMNRILPCYKAQLLQ</sequence>
<accession>A0A031LQN2</accession>
<gene>
    <name evidence="1" type="ORF">CM19_04670</name>
</gene>
<dbReference type="AlphaFoldDB" id="A0A031LQN2"/>